<keyword evidence="3" id="KW-0342">GTP-binding</keyword>
<dbReference type="SUPFAM" id="SSF50465">
    <property type="entry name" value="EF-Tu/eEF-1alpha/eIF2-gamma C-terminal domain"/>
    <property type="match status" value="1"/>
</dbReference>
<dbReference type="Pfam" id="PF03144">
    <property type="entry name" value="GTP_EFTU_D2"/>
    <property type="match status" value="1"/>
</dbReference>
<evidence type="ECO:0000313" key="6">
    <source>
        <dbReference type="Proteomes" id="UP001235939"/>
    </source>
</evidence>
<name>A0ABY6LEG5_9ARAC</name>
<dbReference type="InterPro" id="IPR009001">
    <property type="entry name" value="Transl_elong_EF1A/Init_IF2_C"/>
</dbReference>
<dbReference type="InterPro" id="IPR009000">
    <property type="entry name" value="Transl_B-barrel_sf"/>
</dbReference>
<dbReference type="CDD" id="cd03694">
    <property type="entry name" value="GTPBP_II"/>
    <property type="match status" value="1"/>
</dbReference>
<dbReference type="InterPro" id="IPR027417">
    <property type="entry name" value="P-loop_NTPase"/>
</dbReference>
<dbReference type="InterPro" id="IPR000795">
    <property type="entry name" value="T_Tr_GTP-bd_dom"/>
</dbReference>
<evidence type="ECO:0000313" key="5">
    <source>
        <dbReference type="EMBL" id="UYV79572.1"/>
    </source>
</evidence>
<feature type="domain" description="Tr-type G" evidence="4">
    <location>
        <begin position="149"/>
        <end position="376"/>
    </location>
</feature>
<dbReference type="InterPro" id="IPR004161">
    <property type="entry name" value="EFTu-like_2"/>
</dbReference>
<evidence type="ECO:0000259" key="4">
    <source>
        <dbReference type="PROSITE" id="PS51722"/>
    </source>
</evidence>
<dbReference type="Gene3D" id="2.40.30.10">
    <property type="entry name" value="Translation factors"/>
    <property type="match status" value="1"/>
</dbReference>
<keyword evidence="6" id="KW-1185">Reference proteome</keyword>
<comment type="similarity">
    <text evidence="1">Belongs to the TRAFAC class translation factor GTPase superfamily. Classic translation factor GTPase family. EF-Tu/EF-1A subfamily.</text>
</comment>
<dbReference type="EMBL" id="CP092879">
    <property type="protein sequence ID" value="UYV79572.1"/>
    <property type="molecule type" value="Genomic_DNA"/>
</dbReference>
<dbReference type="SUPFAM" id="SSF52540">
    <property type="entry name" value="P-loop containing nucleoside triphosphate hydrolases"/>
    <property type="match status" value="1"/>
</dbReference>
<dbReference type="Pfam" id="PF00009">
    <property type="entry name" value="GTP_EFTU"/>
    <property type="match status" value="1"/>
</dbReference>
<accession>A0ABY6LEG5</accession>
<evidence type="ECO:0000256" key="1">
    <source>
        <dbReference type="ARBA" id="ARBA00007249"/>
    </source>
</evidence>
<protein>
    <submittedName>
        <fullName evidence="5">GTPBP2</fullName>
    </submittedName>
</protein>
<dbReference type="InterPro" id="IPR050055">
    <property type="entry name" value="EF-Tu_GTPase"/>
</dbReference>
<organism evidence="5 6">
    <name type="scientific">Cordylochernes scorpioides</name>
    <dbReference type="NCBI Taxonomy" id="51811"/>
    <lineage>
        <taxon>Eukaryota</taxon>
        <taxon>Metazoa</taxon>
        <taxon>Ecdysozoa</taxon>
        <taxon>Arthropoda</taxon>
        <taxon>Chelicerata</taxon>
        <taxon>Arachnida</taxon>
        <taxon>Pseudoscorpiones</taxon>
        <taxon>Cheliferoidea</taxon>
        <taxon>Chernetidae</taxon>
        <taxon>Cordylochernes</taxon>
    </lineage>
</organism>
<dbReference type="CDD" id="cd03708">
    <property type="entry name" value="GTPBP_III"/>
    <property type="match status" value="1"/>
</dbReference>
<proteinExistence type="inferred from homology"/>
<dbReference type="PANTHER" id="PTHR43721">
    <property type="entry name" value="ELONGATION FACTOR TU-RELATED"/>
    <property type="match status" value="1"/>
</dbReference>
<dbReference type="Proteomes" id="UP001235939">
    <property type="component" value="Chromosome 17"/>
</dbReference>
<sequence>MESSSFISLFDPTGTGELLECLPPEAPEGNVEYKLKLVNPSKSRFEHLVTQMKWRLREGHGEAIYKIGVEDGGLLVGLGPDEMKASLDTLFLMAEKLGATTTILRERAVDGNNRKAAEVMTLDGSDRWSFPPRPCVQVLVRKVPDDQQTVEVRMAVLGNMDVGKSTLLGVLTQGCKDSGHGSARLNLFRHLHEIQSGRTSSISRETLGFDARGRPVTFRHCRTPEEMCDLSTKLITFIDLAGHHKYLKTTVFGLTGHCPHVAMLVVSAVSGVVGTTREHLGLALALEVPVAVVVNKVDLATTQVLERTLVQLENLLTGPGCAKVPLRIQSQDDAITAASTLSSGSVVPIFCVSCVDGFNLDLIYTFLHVLPPCNLANRDRLVQELTEFQVDETFKIPDVGTVVGGLLVRGVIREGDQLWAGPSEAGAYLPVQVTSLHRHKVPCRVVRACESATLGLVLPHGTHLRNGQVLVGSELQAPVVQFFQAQVHVLYVATAICPGFQTTVHIGNVRQTAVLVAILGSHSLVTNEKASVMFRFLRHPECIHPGSRLLFREGQTKGIGLVTQAFSVSAAGPVQFLT</sequence>
<reference evidence="5 6" key="1">
    <citation type="submission" date="2022-01" db="EMBL/GenBank/DDBJ databases">
        <title>A chromosomal length assembly of Cordylochernes scorpioides.</title>
        <authorList>
            <person name="Zeh D."/>
            <person name="Zeh J."/>
        </authorList>
    </citation>
    <scope>NUCLEOTIDE SEQUENCE [LARGE SCALE GENOMIC DNA]</scope>
    <source>
        <strain evidence="5">IN4F17</strain>
        <tissue evidence="5">Whole Body</tissue>
    </source>
</reference>
<evidence type="ECO:0000256" key="3">
    <source>
        <dbReference type="ARBA" id="ARBA00023134"/>
    </source>
</evidence>
<dbReference type="SUPFAM" id="SSF50447">
    <property type="entry name" value="Translation proteins"/>
    <property type="match status" value="1"/>
</dbReference>
<dbReference type="Gene3D" id="3.40.50.300">
    <property type="entry name" value="P-loop containing nucleotide triphosphate hydrolases"/>
    <property type="match status" value="1"/>
</dbReference>
<keyword evidence="2" id="KW-0547">Nucleotide-binding</keyword>
<dbReference type="PROSITE" id="PS51722">
    <property type="entry name" value="G_TR_2"/>
    <property type="match status" value="1"/>
</dbReference>
<evidence type="ECO:0000256" key="2">
    <source>
        <dbReference type="ARBA" id="ARBA00022741"/>
    </source>
</evidence>
<gene>
    <name evidence="5" type="ORF">LAZ67_17003147</name>
</gene>
<dbReference type="PANTHER" id="PTHR43721:SF3">
    <property type="entry name" value="GTP-BINDING PROTEIN 2"/>
    <property type="match status" value="1"/>
</dbReference>